<feature type="binding site" evidence="8">
    <location>
        <position position="23"/>
    </location>
    <ligand>
        <name>3-phosphoshikimate</name>
        <dbReference type="ChEBI" id="CHEBI:145989"/>
    </ligand>
</feature>
<keyword evidence="5 8" id="KW-0808">Transferase</keyword>
<dbReference type="PROSITE" id="PS00885">
    <property type="entry name" value="EPSP_SYNTHASE_2"/>
    <property type="match status" value="1"/>
</dbReference>
<evidence type="ECO:0000256" key="8">
    <source>
        <dbReference type="HAMAP-Rule" id="MF_00210"/>
    </source>
</evidence>
<keyword evidence="6 8" id="KW-0057">Aromatic amino acid biosynthesis</keyword>
<comment type="pathway">
    <text evidence="1 8">Metabolic intermediate biosynthesis; chorismate biosynthesis; chorismate from D-erythrose 4-phosphate and phosphoenolpyruvate: step 6/7.</text>
</comment>
<evidence type="ECO:0000313" key="11">
    <source>
        <dbReference type="Proteomes" id="UP000286482"/>
    </source>
</evidence>
<dbReference type="PROSITE" id="PS00104">
    <property type="entry name" value="EPSP_SYNTHASE_1"/>
    <property type="match status" value="1"/>
</dbReference>
<dbReference type="CDD" id="cd01556">
    <property type="entry name" value="EPSP_synthase"/>
    <property type="match status" value="1"/>
</dbReference>
<comment type="subunit">
    <text evidence="8">Monomer.</text>
</comment>
<proteinExistence type="inferred from homology"/>
<feature type="binding site" evidence="8">
    <location>
        <position position="387"/>
    </location>
    <ligand>
        <name>phosphoenolpyruvate</name>
        <dbReference type="ChEBI" id="CHEBI:58702"/>
    </ligand>
</feature>
<dbReference type="RefSeq" id="WP_120353484.1">
    <property type="nucleotide sequence ID" value="NZ_RAQO01000004.1"/>
</dbReference>
<evidence type="ECO:0000256" key="7">
    <source>
        <dbReference type="ARBA" id="ARBA00044633"/>
    </source>
</evidence>
<feature type="binding site" evidence="8">
    <location>
        <position position="314"/>
    </location>
    <ligand>
        <name>3-phosphoshikimate</name>
        <dbReference type="ChEBI" id="CHEBI:145989"/>
    </ligand>
</feature>
<feature type="binding site" evidence="8">
    <location>
        <position position="27"/>
    </location>
    <ligand>
        <name>3-phosphoshikimate</name>
        <dbReference type="ChEBI" id="CHEBI:145989"/>
    </ligand>
</feature>
<evidence type="ECO:0000256" key="4">
    <source>
        <dbReference type="ARBA" id="ARBA00022605"/>
    </source>
</evidence>
<evidence type="ECO:0000256" key="3">
    <source>
        <dbReference type="ARBA" id="ARBA00022490"/>
    </source>
</evidence>
<dbReference type="EC" id="2.5.1.19" evidence="8"/>
<dbReference type="InterPro" id="IPR001986">
    <property type="entry name" value="Enolpyruvate_Tfrase_dom"/>
</dbReference>
<feature type="binding site" evidence="8">
    <location>
        <position position="345"/>
    </location>
    <ligand>
        <name>phosphoenolpyruvate</name>
        <dbReference type="ChEBI" id="CHEBI:58702"/>
    </ligand>
</feature>
<dbReference type="InterPro" id="IPR036968">
    <property type="entry name" value="Enolpyruvate_Tfrase_sf"/>
</dbReference>
<dbReference type="Gene3D" id="3.65.10.10">
    <property type="entry name" value="Enolpyruvate transferase domain"/>
    <property type="match status" value="2"/>
</dbReference>
<sequence>MQQLKLEPIAKIDGEITIPGSKSVSNRALLLAALASGTTTLTNLLDSDDIRHMLSALESLGVKTELSDDRRQCTVYGLGGAFTPSQPLSLFLGNAGTAMRPLCAALCLGSGDIELTGEPRMEERPIGALVDALRQVGADVEYLKSEGYPPLRIKAQGLAGGKVSIDGSVSSQFLTAFLMAAPLAKSDIEIEISGELVSKPYIDITLKMMSAFGVEVENNNYQSFVVKAGQGYKSVSEFLVEGDASSASYFLAAAAIKGGRVRVNGVGRLSMQGDVHFADVLEQMGANITWGDDFIEAQVGKLRAVDLDMNHIPDAAMTIATTALFAKGTTAIRNVYNWRVKETDRLSAMATELRKVGATVVEGEDFIEVTPPQQLQHAQIDTYNDHRMAMCFSLVALSDTPVTINDPGCTSKTFPDYFDTLQSLVVVN</sequence>
<dbReference type="InterPro" id="IPR013792">
    <property type="entry name" value="RNA3'P_cycl/enolpyr_Trfase_a/b"/>
</dbReference>
<feature type="binding site" evidence="8">
    <location>
        <position position="172"/>
    </location>
    <ligand>
        <name>phosphoenolpyruvate</name>
        <dbReference type="ChEBI" id="CHEBI:58702"/>
    </ligand>
</feature>
<dbReference type="GO" id="GO:0009423">
    <property type="term" value="P:chorismate biosynthetic process"/>
    <property type="evidence" value="ECO:0007669"/>
    <property type="project" value="UniProtKB-UniRule"/>
</dbReference>
<feature type="binding site" evidence="8">
    <location>
        <position position="22"/>
    </location>
    <ligand>
        <name>3-phosphoshikimate</name>
        <dbReference type="ChEBI" id="CHEBI:145989"/>
    </ligand>
</feature>
<evidence type="ECO:0000256" key="6">
    <source>
        <dbReference type="ARBA" id="ARBA00023141"/>
    </source>
</evidence>
<feature type="binding site" evidence="8">
    <location>
        <position position="22"/>
    </location>
    <ligand>
        <name>phosphoenolpyruvate</name>
        <dbReference type="ChEBI" id="CHEBI:58702"/>
    </ligand>
</feature>
<dbReference type="PIRSF" id="PIRSF000505">
    <property type="entry name" value="EPSPS"/>
    <property type="match status" value="1"/>
</dbReference>
<gene>
    <name evidence="8 10" type="primary">aroA</name>
    <name evidence="10" type="ORF">DBZ36_03155</name>
</gene>
<dbReference type="AlphaFoldDB" id="A0A420EFM8"/>
<feature type="binding site" evidence="8">
    <location>
        <position position="170"/>
    </location>
    <ligand>
        <name>3-phosphoshikimate</name>
        <dbReference type="ChEBI" id="CHEBI:145989"/>
    </ligand>
</feature>
<evidence type="ECO:0000313" key="10">
    <source>
        <dbReference type="EMBL" id="RKF19478.1"/>
    </source>
</evidence>
<dbReference type="HAMAP" id="MF_00210">
    <property type="entry name" value="EPSP_synth"/>
    <property type="match status" value="1"/>
</dbReference>
<dbReference type="FunFam" id="3.65.10.10:FF:000004">
    <property type="entry name" value="3-phosphoshikimate 1-carboxyvinyltransferase"/>
    <property type="match status" value="1"/>
</dbReference>
<feature type="binding site" evidence="8">
    <location>
        <position position="124"/>
    </location>
    <ligand>
        <name>phosphoenolpyruvate</name>
        <dbReference type="ChEBI" id="CHEBI:58702"/>
    </ligand>
</feature>
<comment type="function">
    <text evidence="8">Catalyzes the transfer of the enolpyruvyl moiety of phosphoenolpyruvate (PEP) to the 5-hydroxyl of shikimate-3-phosphate (S3P) to produce enolpyruvyl shikimate-3-phosphate and inorganic phosphate.</text>
</comment>
<dbReference type="PANTHER" id="PTHR21090">
    <property type="entry name" value="AROM/DEHYDROQUINATE SYNTHASE"/>
    <property type="match status" value="1"/>
</dbReference>
<protein>
    <recommendedName>
        <fullName evidence="8">3-phosphoshikimate 1-carboxyvinyltransferase</fullName>
        <ecNumber evidence="8">2.5.1.19</ecNumber>
    </recommendedName>
    <alternativeName>
        <fullName evidence="8">5-enolpyruvylshikimate-3-phosphate synthase</fullName>
        <shortName evidence="8">EPSP synthase</shortName>
        <shortName evidence="8">EPSPS</shortName>
    </alternativeName>
</protein>
<evidence type="ECO:0000256" key="2">
    <source>
        <dbReference type="ARBA" id="ARBA00009948"/>
    </source>
</evidence>
<dbReference type="InterPro" id="IPR023193">
    <property type="entry name" value="EPSP_synthase_CS"/>
</dbReference>
<dbReference type="NCBIfam" id="TIGR01356">
    <property type="entry name" value="aroA"/>
    <property type="match status" value="1"/>
</dbReference>
<evidence type="ECO:0000256" key="5">
    <source>
        <dbReference type="ARBA" id="ARBA00022679"/>
    </source>
</evidence>
<feature type="binding site" evidence="8">
    <location>
        <position position="337"/>
    </location>
    <ligand>
        <name>3-phosphoshikimate</name>
        <dbReference type="ChEBI" id="CHEBI:145989"/>
    </ligand>
</feature>
<feature type="binding site" evidence="8">
    <location>
        <position position="171"/>
    </location>
    <ligand>
        <name>3-phosphoshikimate</name>
        <dbReference type="ChEBI" id="CHEBI:145989"/>
    </ligand>
</feature>
<keyword evidence="4 8" id="KW-0028">Amino-acid biosynthesis</keyword>
<name>A0A420EFM8_9ALTE</name>
<feature type="binding site" evidence="8">
    <location>
        <position position="412"/>
    </location>
    <ligand>
        <name>phosphoenolpyruvate</name>
        <dbReference type="ChEBI" id="CHEBI:58702"/>
    </ligand>
</feature>
<dbReference type="Proteomes" id="UP000286482">
    <property type="component" value="Unassembled WGS sequence"/>
</dbReference>
<accession>A0A420EFM8</accession>
<comment type="catalytic activity">
    <reaction evidence="7">
        <text>3-phosphoshikimate + phosphoenolpyruvate = 5-O-(1-carboxyvinyl)-3-phosphoshikimate + phosphate</text>
        <dbReference type="Rhea" id="RHEA:21256"/>
        <dbReference type="ChEBI" id="CHEBI:43474"/>
        <dbReference type="ChEBI" id="CHEBI:57701"/>
        <dbReference type="ChEBI" id="CHEBI:58702"/>
        <dbReference type="ChEBI" id="CHEBI:145989"/>
        <dbReference type="EC" id="2.5.1.19"/>
    </reaction>
    <physiologicalReaction direction="left-to-right" evidence="7">
        <dbReference type="Rhea" id="RHEA:21257"/>
    </physiologicalReaction>
</comment>
<dbReference type="FunFam" id="3.65.10.10:FF:000003">
    <property type="entry name" value="3-phosphoshikimate 1-carboxyvinyltransferase"/>
    <property type="match status" value="1"/>
</dbReference>
<dbReference type="GO" id="GO:0003866">
    <property type="term" value="F:3-phosphoshikimate 1-carboxyvinyltransferase activity"/>
    <property type="evidence" value="ECO:0007669"/>
    <property type="project" value="UniProtKB-UniRule"/>
</dbReference>
<evidence type="ECO:0000256" key="1">
    <source>
        <dbReference type="ARBA" id="ARBA00004811"/>
    </source>
</evidence>
<dbReference type="InterPro" id="IPR006264">
    <property type="entry name" value="EPSP_synthase"/>
</dbReference>
<dbReference type="Pfam" id="PF00275">
    <property type="entry name" value="EPSP_synthase"/>
    <property type="match status" value="1"/>
</dbReference>
<organism evidence="10 11">
    <name type="scientific">Alginatibacterium sediminis</name>
    <dbReference type="NCBI Taxonomy" id="2164068"/>
    <lineage>
        <taxon>Bacteria</taxon>
        <taxon>Pseudomonadati</taxon>
        <taxon>Pseudomonadota</taxon>
        <taxon>Gammaproteobacteria</taxon>
        <taxon>Alteromonadales</taxon>
        <taxon>Alteromonadaceae</taxon>
        <taxon>Alginatibacterium</taxon>
    </lineage>
</organism>
<feature type="binding site" evidence="8">
    <location>
        <position position="341"/>
    </location>
    <ligand>
        <name>3-phosphoshikimate</name>
        <dbReference type="ChEBI" id="CHEBI:145989"/>
    </ligand>
</feature>
<feature type="binding site" evidence="8">
    <location>
        <position position="198"/>
    </location>
    <ligand>
        <name>3-phosphoshikimate</name>
        <dbReference type="ChEBI" id="CHEBI:145989"/>
    </ligand>
</feature>
<dbReference type="OrthoDB" id="9809920at2"/>
<feature type="active site" description="Proton acceptor" evidence="8">
    <location>
        <position position="314"/>
    </location>
</feature>
<dbReference type="UniPathway" id="UPA00053">
    <property type="reaction ID" value="UER00089"/>
</dbReference>
<feature type="binding site" evidence="8">
    <location>
        <position position="96"/>
    </location>
    <ligand>
        <name>phosphoenolpyruvate</name>
        <dbReference type="ChEBI" id="CHEBI:58702"/>
    </ligand>
</feature>
<evidence type="ECO:0000259" key="9">
    <source>
        <dbReference type="Pfam" id="PF00275"/>
    </source>
</evidence>
<dbReference type="EMBL" id="RAQO01000004">
    <property type="protein sequence ID" value="RKF19478.1"/>
    <property type="molecule type" value="Genomic_DNA"/>
</dbReference>
<dbReference type="GO" id="GO:0005737">
    <property type="term" value="C:cytoplasm"/>
    <property type="evidence" value="ECO:0007669"/>
    <property type="project" value="UniProtKB-SubCell"/>
</dbReference>
<reference evidence="10 11" key="1">
    <citation type="submission" date="2018-09" db="EMBL/GenBank/DDBJ databases">
        <authorList>
            <person name="Wang Z."/>
        </authorList>
    </citation>
    <scope>NUCLEOTIDE SEQUENCE [LARGE SCALE GENOMIC DNA]</scope>
    <source>
        <strain evidence="10 11">ALS 81</strain>
    </source>
</reference>
<dbReference type="PANTHER" id="PTHR21090:SF5">
    <property type="entry name" value="PENTAFUNCTIONAL AROM POLYPEPTIDE"/>
    <property type="match status" value="1"/>
</dbReference>
<feature type="domain" description="Enolpyruvate transferase" evidence="9">
    <location>
        <begin position="7"/>
        <end position="421"/>
    </location>
</feature>
<comment type="subcellular location">
    <subcellularLocation>
        <location evidence="8">Cytoplasm</location>
    </subcellularLocation>
</comment>
<keyword evidence="11" id="KW-1185">Reference proteome</keyword>
<dbReference type="GO" id="GO:0009073">
    <property type="term" value="P:aromatic amino acid family biosynthetic process"/>
    <property type="evidence" value="ECO:0007669"/>
    <property type="project" value="UniProtKB-KW"/>
</dbReference>
<dbReference type="GO" id="GO:0008652">
    <property type="term" value="P:amino acid biosynthetic process"/>
    <property type="evidence" value="ECO:0007669"/>
    <property type="project" value="UniProtKB-KW"/>
</dbReference>
<comment type="caution">
    <text evidence="10">The sequence shown here is derived from an EMBL/GenBank/DDBJ whole genome shotgun (WGS) entry which is preliminary data.</text>
</comment>
<keyword evidence="3 8" id="KW-0963">Cytoplasm</keyword>
<comment type="similarity">
    <text evidence="2 8">Belongs to the EPSP synthase family.</text>
</comment>
<dbReference type="SUPFAM" id="SSF55205">
    <property type="entry name" value="EPT/RTPC-like"/>
    <property type="match status" value="1"/>
</dbReference>
<feature type="binding site" evidence="8">
    <location>
        <position position="172"/>
    </location>
    <ligand>
        <name>3-phosphoshikimate</name>
        <dbReference type="ChEBI" id="CHEBI:145989"/>
    </ligand>
</feature>